<keyword evidence="2" id="KW-1185">Reference proteome</keyword>
<reference evidence="2" key="2">
    <citation type="submission" date="2010-04" db="EMBL/GenBank/DDBJ databases">
        <authorList>
            <person name="Buell R."/>
            <person name="Hamilton J."/>
            <person name="Hostetler J."/>
        </authorList>
    </citation>
    <scope>NUCLEOTIDE SEQUENCE [LARGE SCALE GENOMIC DNA]</scope>
    <source>
        <strain evidence="2">DAOM:BR144</strain>
    </source>
</reference>
<dbReference type="AlphaFoldDB" id="K3WKK9"/>
<evidence type="ECO:0000313" key="1">
    <source>
        <dbReference type="EnsemblProtists" id="PYU1_T005501"/>
    </source>
</evidence>
<accession>K3WKK9</accession>
<reference evidence="2" key="1">
    <citation type="journal article" date="2010" name="Genome Biol.">
        <title>Genome sequence of the necrotrophic plant pathogen Pythium ultimum reveals original pathogenicity mechanisms and effector repertoire.</title>
        <authorList>
            <person name="Levesque C.A."/>
            <person name="Brouwer H."/>
            <person name="Cano L."/>
            <person name="Hamilton J.P."/>
            <person name="Holt C."/>
            <person name="Huitema E."/>
            <person name="Raffaele S."/>
            <person name="Robideau G.P."/>
            <person name="Thines M."/>
            <person name="Win J."/>
            <person name="Zerillo M.M."/>
            <person name="Beakes G.W."/>
            <person name="Boore J.L."/>
            <person name="Busam D."/>
            <person name="Dumas B."/>
            <person name="Ferriera S."/>
            <person name="Fuerstenberg S.I."/>
            <person name="Gachon C.M."/>
            <person name="Gaulin E."/>
            <person name="Govers F."/>
            <person name="Grenville-Briggs L."/>
            <person name="Horner N."/>
            <person name="Hostetler J."/>
            <person name="Jiang R.H."/>
            <person name="Johnson J."/>
            <person name="Krajaejun T."/>
            <person name="Lin H."/>
            <person name="Meijer H.J."/>
            <person name="Moore B."/>
            <person name="Morris P."/>
            <person name="Phuntmart V."/>
            <person name="Puiu D."/>
            <person name="Shetty J."/>
            <person name="Stajich J.E."/>
            <person name="Tripathy S."/>
            <person name="Wawra S."/>
            <person name="van West P."/>
            <person name="Whitty B.R."/>
            <person name="Coutinho P.M."/>
            <person name="Henrissat B."/>
            <person name="Martin F."/>
            <person name="Thomas P.D."/>
            <person name="Tyler B.M."/>
            <person name="De Vries R.P."/>
            <person name="Kamoun S."/>
            <person name="Yandell M."/>
            <person name="Tisserat N."/>
            <person name="Buell C.R."/>
        </authorList>
    </citation>
    <scope>NUCLEOTIDE SEQUENCE</scope>
    <source>
        <strain evidence="2">DAOM:BR144</strain>
    </source>
</reference>
<protein>
    <submittedName>
        <fullName evidence="1">Uncharacterized protein</fullName>
    </submittedName>
</protein>
<dbReference type="VEuPathDB" id="FungiDB:PYU1_G005490"/>
<reference evidence="1" key="3">
    <citation type="submission" date="2015-02" db="UniProtKB">
        <authorList>
            <consortium name="EnsemblProtists"/>
        </authorList>
    </citation>
    <scope>IDENTIFICATION</scope>
    <source>
        <strain evidence="1">DAOM BR144</strain>
    </source>
</reference>
<proteinExistence type="predicted"/>
<organism evidence="1 2">
    <name type="scientific">Globisporangium ultimum (strain ATCC 200006 / CBS 805.95 / DAOM BR144)</name>
    <name type="common">Pythium ultimum</name>
    <dbReference type="NCBI Taxonomy" id="431595"/>
    <lineage>
        <taxon>Eukaryota</taxon>
        <taxon>Sar</taxon>
        <taxon>Stramenopiles</taxon>
        <taxon>Oomycota</taxon>
        <taxon>Peronosporomycetes</taxon>
        <taxon>Pythiales</taxon>
        <taxon>Pythiaceae</taxon>
        <taxon>Globisporangium</taxon>
    </lineage>
</organism>
<sequence length="62" mass="6939">MDKIVAEDESLQSDASLRTNASKINTLLLGLQQAHDLIARVNSQLEAIIEANAKKYQKMLER</sequence>
<evidence type="ECO:0000313" key="2">
    <source>
        <dbReference type="Proteomes" id="UP000019132"/>
    </source>
</evidence>
<name>K3WKK9_GLOUD</name>
<dbReference type="Proteomes" id="UP000019132">
    <property type="component" value="Unassembled WGS sequence"/>
</dbReference>
<dbReference type="HOGENOM" id="CLU_2909044_0_0_1"/>
<dbReference type="InParanoid" id="K3WKK9"/>
<dbReference type="EMBL" id="GL376633">
    <property type="status" value="NOT_ANNOTATED_CDS"/>
    <property type="molecule type" value="Genomic_DNA"/>
</dbReference>
<dbReference type="EnsemblProtists" id="PYU1_T005501">
    <property type="protein sequence ID" value="PYU1_T005501"/>
    <property type="gene ID" value="PYU1_G005490"/>
</dbReference>